<keyword evidence="1" id="KW-0472">Membrane</keyword>
<sequence length="51" mass="5796">MKAVQLEKIVRKGRIFETQLLYLFGAIALGFLVGNFVITFIDTSMQLSNLF</sequence>
<evidence type="ECO:0000313" key="3">
    <source>
        <dbReference type="Proteomes" id="UP000051307"/>
    </source>
</evidence>
<dbReference type="EMBL" id="AZFU01000044">
    <property type="protein sequence ID" value="KRM02188.1"/>
    <property type="molecule type" value="Genomic_DNA"/>
</dbReference>
<reference evidence="2 3" key="1">
    <citation type="journal article" date="2015" name="Genome Announc.">
        <title>Expanding the biotechnology potential of lactobacilli through comparative genomics of 213 strains and associated genera.</title>
        <authorList>
            <person name="Sun Z."/>
            <person name="Harris H.M."/>
            <person name="McCann A."/>
            <person name="Guo C."/>
            <person name="Argimon S."/>
            <person name="Zhang W."/>
            <person name="Yang X."/>
            <person name="Jeffery I.B."/>
            <person name="Cooney J.C."/>
            <person name="Kagawa T.F."/>
            <person name="Liu W."/>
            <person name="Song Y."/>
            <person name="Salvetti E."/>
            <person name="Wrobel A."/>
            <person name="Rasinkangas P."/>
            <person name="Parkhill J."/>
            <person name="Rea M.C."/>
            <person name="O'Sullivan O."/>
            <person name="Ritari J."/>
            <person name="Douillard F.P."/>
            <person name="Paul Ross R."/>
            <person name="Yang R."/>
            <person name="Briner A.E."/>
            <person name="Felis G.E."/>
            <person name="de Vos W.M."/>
            <person name="Barrangou R."/>
            <person name="Klaenhammer T.R."/>
            <person name="Caufield P.W."/>
            <person name="Cui Y."/>
            <person name="Zhang H."/>
            <person name="O'Toole P.W."/>
        </authorList>
    </citation>
    <scope>NUCLEOTIDE SEQUENCE [LARGE SCALE GENOMIC DNA]</scope>
    <source>
        <strain evidence="2 3">DSM 16761</strain>
    </source>
</reference>
<evidence type="ECO:0000256" key="1">
    <source>
        <dbReference type="SAM" id="Phobius"/>
    </source>
</evidence>
<dbReference type="InterPro" id="IPR009526">
    <property type="entry name" value="DUF1146"/>
</dbReference>
<keyword evidence="1" id="KW-0812">Transmembrane</keyword>
<feature type="transmembrane region" description="Helical" evidence="1">
    <location>
        <begin position="20"/>
        <end position="41"/>
    </location>
</feature>
<dbReference type="Proteomes" id="UP000051307">
    <property type="component" value="Unassembled WGS sequence"/>
</dbReference>
<dbReference type="AlphaFoldDB" id="A0A0R1VK18"/>
<evidence type="ECO:0000313" key="2">
    <source>
        <dbReference type="EMBL" id="KRM02188.1"/>
    </source>
</evidence>
<proteinExistence type="predicted"/>
<name>A0A0R1VK18_9LACO</name>
<keyword evidence="1" id="KW-1133">Transmembrane helix</keyword>
<protein>
    <submittedName>
        <fullName evidence="2">Uncharacterized protein</fullName>
    </submittedName>
</protein>
<dbReference type="PATRIC" id="fig|1423767.3.peg.1855"/>
<comment type="caution">
    <text evidence="2">The sequence shown here is derived from an EMBL/GenBank/DDBJ whole genome shotgun (WGS) entry which is preliminary data.</text>
</comment>
<organism evidence="2 3">
    <name type="scientific">Lactobacillus kitasatonis DSM 16761 = JCM 1039</name>
    <dbReference type="NCBI Taxonomy" id="1423767"/>
    <lineage>
        <taxon>Bacteria</taxon>
        <taxon>Bacillati</taxon>
        <taxon>Bacillota</taxon>
        <taxon>Bacilli</taxon>
        <taxon>Lactobacillales</taxon>
        <taxon>Lactobacillaceae</taxon>
        <taxon>Lactobacillus</taxon>
    </lineage>
</organism>
<gene>
    <name evidence="2" type="ORF">FC59_GL001789</name>
</gene>
<accession>A0A0R1VK18</accession>
<dbReference type="Pfam" id="PF06612">
    <property type="entry name" value="DUF1146"/>
    <property type="match status" value="1"/>
</dbReference>